<keyword evidence="4" id="KW-0805">Transcription regulation</keyword>
<keyword evidence="2" id="KW-0217">Developmental protein</keyword>
<dbReference type="InterPro" id="IPR009057">
    <property type="entry name" value="Homeodomain-like_sf"/>
</dbReference>
<evidence type="ECO:0000313" key="11">
    <source>
        <dbReference type="Proteomes" id="UP000078046"/>
    </source>
</evidence>
<dbReference type="PROSITE" id="PS51057">
    <property type="entry name" value="PAIRED_2"/>
    <property type="match status" value="1"/>
</dbReference>
<sequence length="591" mass="66981">MSMLYKQQMNFPQHSNNSPHFEANSMSFATPPKSPNEIKVEIPLNPKLAAATNGDIVLNLSLKGCTTPASENCQPETTSSLTKQQLDQKTKASNYVNSYLPSSIPSSSFVSHLSSLLFSPMEKSSVSALSNSSSPLTQSQIKNQTKQKMFQGTYSNSSLNLAGSGQTINQYGRIFTNGRPLPEELRLKILDMALKGVRPCEISRQLQVSHGCVSKILNRYRKTGNIQPGQIGGSKPKVTTPCVVNKVRDYKDQNANIFAWEIRQKLQDEGICSIKNTPSISSINRIIRDTESANHQKYKNKLDNSRKLKYRTNPKSSMICMSKSTLNNLPESKKYLKRQRSRSFGNEQKSHLLKYPKMYSGLDFSNLNSSTYKNMLDSPNSDSKSFVFNSRENFVDSNSGKIITQDLMENSIDSMTKRKPRKNANPLKIHLTDNFNNTCQKLNTADVNLEECTPSGNITTPVSNILLINGQHYPIVQLYEGFWASKHAIKIERKRFEKSHRKIVNKFPFKVDRKSKCKWLHRKPCSDSELNFLNQKSNSILNNVLHRKNKSTHDDQTPQRMLTHTRSRSFTSIEKILNKPQNKEAQLKQSV</sequence>
<evidence type="ECO:0000256" key="5">
    <source>
        <dbReference type="ARBA" id="ARBA00023125"/>
    </source>
</evidence>
<proteinExistence type="predicted"/>
<comment type="caution">
    <text evidence="10">The sequence shown here is derived from an EMBL/GenBank/DDBJ whole genome shotgun (WGS) entry which is preliminary data.</text>
</comment>
<dbReference type="SUPFAM" id="SSF46689">
    <property type="entry name" value="Homeodomain-like"/>
    <property type="match status" value="1"/>
</dbReference>
<name>A0A177AUQ8_9BILA</name>
<keyword evidence="11" id="KW-1185">Reference proteome</keyword>
<feature type="region of interest" description="Disordered" evidence="8">
    <location>
        <begin position="67"/>
        <end position="86"/>
    </location>
</feature>
<dbReference type="PANTHER" id="PTHR45636">
    <property type="entry name" value="PAIRED BOX PROTEIN PAX-6-RELATED-RELATED"/>
    <property type="match status" value="1"/>
</dbReference>
<dbReference type="SMART" id="SM00351">
    <property type="entry name" value="PAX"/>
    <property type="match status" value="1"/>
</dbReference>
<dbReference type="OrthoDB" id="3225452at2759"/>
<comment type="subcellular location">
    <subcellularLocation>
        <location evidence="1">Nucleus</location>
    </subcellularLocation>
</comment>
<evidence type="ECO:0000256" key="3">
    <source>
        <dbReference type="ARBA" id="ARBA00022724"/>
    </source>
</evidence>
<dbReference type="FunFam" id="1.10.10.10:FF:000003">
    <property type="entry name" value="Paired box protein Pax-6"/>
    <property type="match status" value="1"/>
</dbReference>
<evidence type="ECO:0000256" key="7">
    <source>
        <dbReference type="ARBA" id="ARBA00023242"/>
    </source>
</evidence>
<evidence type="ECO:0000256" key="6">
    <source>
        <dbReference type="ARBA" id="ARBA00023163"/>
    </source>
</evidence>
<dbReference type="GO" id="GO:0000981">
    <property type="term" value="F:DNA-binding transcription factor activity, RNA polymerase II-specific"/>
    <property type="evidence" value="ECO:0007669"/>
    <property type="project" value="TreeGrafter"/>
</dbReference>
<dbReference type="PANTHER" id="PTHR45636:SF52">
    <property type="entry name" value="PAIRED DOMAIN-CONTAINING PROTEIN"/>
    <property type="match status" value="1"/>
</dbReference>
<dbReference type="GO" id="GO:0005634">
    <property type="term" value="C:nucleus"/>
    <property type="evidence" value="ECO:0007669"/>
    <property type="project" value="UniProtKB-SubCell"/>
</dbReference>
<evidence type="ECO:0000256" key="8">
    <source>
        <dbReference type="SAM" id="MobiDB-lite"/>
    </source>
</evidence>
<evidence type="ECO:0000259" key="9">
    <source>
        <dbReference type="PROSITE" id="PS51057"/>
    </source>
</evidence>
<dbReference type="PROSITE" id="PS00034">
    <property type="entry name" value="PAIRED_1"/>
    <property type="match status" value="1"/>
</dbReference>
<organism evidence="10 11">
    <name type="scientific">Intoshia linei</name>
    <dbReference type="NCBI Taxonomy" id="1819745"/>
    <lineage>
        <taxon>Eukaryota</taxon>
        <taxon>Metazoa</taxon>
        <taxon>Spiralia</taxon>
        <taxon>Lophotrochozoa</taxon>
        <taxon>Mesozoa</taxon>
        <taxon>Orthonectida</taxon>
        <taxon>Rhopaluridae</taxon>
        <taxon>Intoshia</taxon>
    </lineage>
</organism>
<reference evidence="10 11" key="1">
    <citation type="submission" date="2016-04" db="EMBL/GenBank/DDBJ databases">
        <title>The genome of Intoshia linei affirms orthonectids as highly simplified spiralians.</title>
        <authorList>
            <person name="Mikhailov K.V."/>
            <person name="Slusarev G.S."/>
            <person name="Nikitin M.A."/>
            <person name="Logacheva M.D."/>
            <person name="Penin A."/>
            <person name="Aleoshin V."/>
            <person name="Panchin Y.V."/>
        </authorList>
    </citation>
    <scope>NUCLEOTIDE SEQUENCE [LARGE SCALE GENOMIC DNA]</scope>
    <source>
        <strain evidence="10">Intl2013</strain>
        <tissue evidence="10">Whole animal</tissue>
    </source>
</reference>
<keyword evidence="3" id="KW-0563">Paired box</keyword>
<dbReference type="InterPro" id="IPR036388">
    <property type="entry name" value="WH-like_DNA-bd_sf"/>
</dbReference>
<evidence type="ECO:0000256" key="4">
    <source>
        <dbReference type="ARBA" id="ARBA00023015"/>
    </source>
</evidence>
<dbReference type="Pfam" id="PF00292">
    <property type="entry name" value="PAX"/>
    <property type="match status" value="1"/>
</dbReference>
<protein>
    <recommendedName>
        <fullName evidence="9">Paired domain-containing protein</fullName>
    </recommendedName>
</protein>
<feature type="domain" description="Paired" evidence="9">
    <location>
        <begin position="164"/>
        <end position="290"/>
    </location>
</feature>
<dbReference type="Gene3D" id="1.10.10.10">
    <property type="entry name" value="Winged helix-like DNA-binding domain superfamily/Winged helix DNA-binding domain"/>
    <property type="match status" value="2"/>
</dbReference>
<dbReference type="AlphaFoldDB" id="A0A177AUQ8"/>
<dbReference type="InterPro" id="IPR001523">
    <property type="entry name" value="Paired_dom"/>
</dbReference>
<gene>
    <name evidence="10" type="ORF">A3Q56_06715</name>
</gene>
<dbReference type="InterPro" id="IPR043182">
    <property type="entry name" value="PAIRED_DNA-bd_dom"/>
</dbReference>
<dbReference type="PRINTS" id="PR00027">
    <property type="entry name" value="PAIREDBOX"/>
</dbReference>
<evidence type="ECO:0000256" key="1">
    <source>
        <dbReference type="ARBA" id="ARBA00004123"/>
    </source>
</evidence>
<evidence type="ECO:0000256" key="2">
    <source>
        <dbReference type="ARBA" id="ARBA00022473"/>
    </source>
</evidence>
<keyword evidence="7" id="KW-0539">Nucleus</keyword>
<keyword evidence="6" id="KW-0804">Transcription</keyword>
<dbReference type="EMBL" id="LWCA01001235">
    <property type="protein sequence ID" value="OAF65570.1"/>
    <property type="molecule type" value="Genomic_DNA"/>
</dbReference>
<dbReference type="GO" id="GO:0000978">
    <property type="term" value="F:RNA polymerase II cis-regulatory region sequence-specific DNA binding"/>
    <property type="evidence" value="ECO:0007669"/>
    <property type="project" value="TreeGrafter"/>
</dbReference>
<evidence type="ECO:0000313" key="10">
    <source>
        <dbReference type="EMBL" id="OAF65570.1"/>
    </source>
</evidence>
<keyword evidence="5" id="KW-0238">DNA-binding</keyword>
<dbReference type="Proteomes" id="UP000078046">
    <property type="component" value="Unassembled WGS sequence"/>
</dbReference>
<accession>A0A177AUQ8</accession>
<dbReference type="InterPro" id="IPR043565">
    <property type="entry name" value="PAX_fam"/>
</dbReference>